<evidence type="ECO:0000259" key="4">
    <source>
        <dbReference type="PROSITE" id="PS50043"/>
    </source>
</evidence>
<organism evidence="5 6">
    <name type="scientific">Albidovulum litorale</name>
    <dbReference type="NCBI Taxonomy" id="2984134"/>
    <lineage>
        <taxon>Bacteria</taxon>
        <taxon>Pseudomonadati</taxon>
        <taxon>Pseudomonadota</taxon>
        <taxon>Alphaproteobacteria</taxon>
        <taxon>Rhodobacterales</taxon>
        <taxon>Paracoccaceae</taxon>
        <taxon>Albidovulum</taxon>
    </lineage>
</organism>
<protein>
    <submittedName>
        <fullName evidence="5">LuxR C-terminal-related transcriptional regulator</fullName>
    </submittedName>
</protein>
<dbReference type="SUPFAM" id="SSF46894">
    <property type="entry name" value="C-terminal effector domain of the bipartite response regulators"/>
    <property type="match status" value="1"/>
</dbReference>
<dbReference type="InterPro" id="IPR000792">
    <property type="entry name" value="Tscrpt_reg_LuxR_C"/>
</dbReference>
<dbReference type="CDD" id="cd06170">
    <property type="entry name" value="LuxR_C_like"/>
    <property type="match status" value="1"/>
</dbReference>
<evidence type="ECO:0000313" key="5">
    <source>
        <dbReference type="EMBL" id="MCV2873041.1"/>
    </source>
</evidence>
<dbReference type="InterPro" id="IPR016032">
    <property type="entry name" value="Sig_transdc_resp-reg_C-effctor"/>
</dbReference>
<dbReference type="RefSeq" id="WP_263740259.1">
    <property type="nucleotide sequence ID" value="NZ_JAOWKZ010000003.1"/>
</dbReference>
<name>A0ABT2ZPH8_9RHOB</name>
<sequence length="262" mass="29540">MSIGLQFDRIGRMITAEGTSDFPKCLAEFLRTVATYDFTVMFSYRGAARPLNLFDDFPGKKRAIFVTDYQAGPYMLDPFYLAATKPVEPGLYRMRDLAPDRFYQGEYFRSYYVQTGLAEEIGFFIDAGRGAVVVVSLMRAQKVFSAKEFAAIQRAWPIVEAACARHWADIADQFNTKGAADADSSEGRIERTFQRFGDGQLTPREREVVEYTLKGYSAEAIRQVLGISSGTVRIHRRNIYAKLGISSQGELFARFIDTLVNT</sequence>
<feature type="domain" description="HTH luxR-type" evidence="4">
    <location>
        <begin position="194"/>
        <end position="259"/>
    </location>
</feature>
<dbReference type="SMART" id="SM00421">
    <property type="entry name" value="HTH_LUXR"/>
    <property type="match status" value="1"/>
</dbReference>
<comment type="caution">
    <text evidence="5">The sequence shown here is derived from an EMBL/GenBank/DDBJ whole genome shotgun (WGS) entry which is preliminary data.</text>
</comment>
<dbReference type="PANTHER" id="PTHR44688:SF16">
    <property type="entry name" value="DNA-BINDING TRANSCRIPTIONAL ACTIVATOR DEVR_DOSR"/>
    <property type="match status" value="1"/>
</dbReference>
<dbReference type="EMBL" id="JAOWKZ010000003">
    <property type="protein sequence ID" value="MCV2873041.1"/>
    <property type="molecule type" value="Genomic_DNA"/>
</dbReference>
<evidence type="ECO:0000313" key="6">
    <source>
        <dbReference type="Proteomes" id="UP001652564"/>
    </source>
</evidence>
<dbReference type="Gene3D" id="1.10.10.10">
    <property type="entry name" value="Winged helix-like DNA-binding domain superfamily/Winged helix DNA-binding domain"/>
    <property type="match status" value="1"/>
</dbReference>
<evidence type="ECO:0000256" key="1">
    <source>
        <dbReference type="ARBA" id="ARBA00023015"/>
    </source>
</evidence>
<keyword evidence="2" id="KW-0238">DNA-binding</keyword>
<evidence type="ECO:0000256" key="2">
    <source>
        <dbReference type="ARBA" id="ARBA00023125"/>
    </source>
</evidence>
<keyword evidence="6" id="KW-1185">Reference proteome</keyword>
<keyword evidence="3" id="KW-0804">Transcription</keyword>
<gene>
    <name evidence="5" type="ORF">OEZ71_12125</name>
</gene>
<dbReference type="PANTHER" id="PTHR44688">
    <property type="entry name" value="DNA-BINDING TRANSCRIPTIONAL ACTIVATOR DEVR_DOSR"/>
    <property type="match status" value="1"/>
</dbReference>
<proteinExistence type="predicted"/>
<dbReference type="PROSITE" id="PS50043">
    <property type="entry name" value="HTH_LUXR_2"/>
    <property type="match status" value="1"/>
</dbReference>
<dbReference type="PRINTS" id="PR00038">
    <property type="entry name" value="HTHLUXR"/>
</dbReference>
<evidence type="ECO:0000256" key="3">
    <source>
        <dbReference type="ARBA" id="ARBA00023163"/>
    </source>
</evidence>
<keyword evidence="1" id="KW-0805">Transcription regulation</keyword>
<reference evidence="5 6" key="1">
    <citation type="submission" date="2022-10" db="EMBL/GenBank/DDBJ databases">
        <title>Defluviimonas sp. nov., isolated from ocean surface sediments.</title>
        <authorList>
            <person name="He W."/>
            <person name="Wang L."/>
            <person name="Zhang D.-F."/>
        </authorList>
    </citation>
    <scope>NUCLEOTIDE SEQUENCE [LARGE SCALE GENOMIC DNA]</scope>
    <source>
        <strain evidence="5 6">WL0050</strain>
    </source>
</reference>
<accession>A0ABT2ZPH8</accession>
<dbReference type="Proteomes" id="UP001652564">
    <property type="component" value="Unassembled WGS sequence"/>
</dbReference>
<dbReference type="Pfam" id="PF00196">
    <property type="entry name" value="GerE"/>
    <property type="match status" value="1"/>
</dbReference>
<dbReference type="InterPro" id="IPR036388">
    <property type="entry name" value="WH-like_DNA-bd_sf"/>
</dbReference>